<dbReference type="InterPro" id="IPR021309">
    <property type="entry name" value="YgaP-like_TM"/>
</dbReference>
<dbReference type="AlphaFoldDB" id="A0A3M8AEY8"/>
<evidence type="ECO:0000259" key="3">
    <source>
        <dbReference type="Pfam" id="PF11127"/>
    </source>
</evidence>
<sequence>MTRAASCAATRGERIVRGIAALFVAAVAVSMLDTPLVAIPAGICAALLAVAAVTGWCPGGPLAPRGPSEPAENTLGFADARRAAQAD</sequence>
<gene>
    <name evidence="4" type="ORF">EDM22_09680</name>
</gene>
<comment type="caution">
    <text evidence="4">The sequence shown here is derived from an EMBL/GenBank/DDBJ whole genome shotgun (WGS) entry which is preliminary data.</text>
</comment>
<evidence type="ECO:0000256" key="2">
    <source>
        <dbReference type="SAM" id="Phobius"/>
    </source>
</evidence>
<dbReference type="RefSeq" id="WP_122936851.1">
    <property type="nucleotide sequence ID" value="NZ_JBHSNT010000003.1"/>
</dbReference>
<keyword evidence="2" id="KW-0812">Transmembrane</keyword>
<dbReference type="EMBL" id="RHHB01000015">
    <property type="protein sequence ID" value="RNB49719.1"/>
    <property type="molecule type" value="Genomic_DNA"/>
</dbReference>
<accession>A0A3M8AEY8</accession>
<name>A0A3M8AEY8_9MICO</name>
<evidence type="ECO:0000313" key="4">
    <source>
        <dbReference type="EMBL" id="RNB49719.1"/>
    </source>
</evidence>
<protein>
    <submittedName>
        <fullName evidence="4">DUF2892 domain-containing protein</fullName>
    </submittedName>
</protein>
<keyword evidence="2" id="KW-1133">Transmembrane helix</keyword>
<keyword evidence="5" id="KW-1185">Reference proteome</keyword>
<keyword evidence="2" id="KW-0472">Membrane</keyword>
<organism evidence="4 5">
    <name type="scientific">Agromyces tardus</name>
    <dbReference type="NCBI Taxonomy" id="2583849"/>
    <lineage>
        <taxon>Bacteria</taxon>
        <taxon>Bacillati</taxon>
        <taxon>Actinomycetota</taxon>
        <taxon>Actinomycetes</taxon>
        <taxon>Micrococcales</taxon>
        <taxon>Microbacteriaceae</taxon>
        <taxon>Agromyces</taxon>
    </lineage>
</organism>
<dbReference type="Proteomes" id="UP000275048">
    <property type="component" value="Unassembled WGS sequence"/>
</dbReference>
<feature type="domain" description="Inner membrane protein YgaP-like transmembrane" evidence="3">
    <location>
        <begin position="13"/>
        <end position="59"/>
    </location>
</feature>
<proteinExistence type="predicted"/>
<feature type="region of interest" description="Disordered" evidence="1">
    <location>
        <begin position="61"/>
        <end position="87"/>
    </location>
</feature>
<feature type="transmembrane region" description="Helical" evidence="2">
    <location>
        <begin position="38"/>
        <end position="57"/>
    </location>
</feature>
<reference evidence="4 5" key="1">
    <citation type="submission" date="2018-10" db="EMBL/GenBank/DDBJ databases">
        <title>Isolation, diversity and antibacterial activity of antinobacteria from the wheat rhizosphere soil.</title>
        <authorList>
            <person name="Sun T."/>
        </authorList>
    </citation>
    <scope>NUCLEOTIDE SEQUENCE [LARGE SCALE GENOMIC DNA]</scope>
    <source>
        <strain evidence="4 5">SJ-23</strain>
    </source>
</reference>
<evidence type="ECO:0000256" key="1">
    <source>
        <dbReference type="SAM" id="MobiDB-lite"/>
    </source>
</evidence>
<evidence type="ECO:0000313" key="5">
    <source>
        <dbReference type="Proteomes" id="UP000275048"/>
    </source>
</evidence>
<feature type="transmembrane region" description="Helical" evidence="2">
    <location>
        <begin position="15"/>
        <end position="32"/>
    </location>
</feature>
<dbReference type="Pfam" id="PF11127">
    <property type="entry name" value="YgaP-like_TM"/>
    <property type="match status" value="1"/>
</dbReference>